<dbReference type="Pfam" id="PF13193">
    <property type="entry name" value="AMP-binding_C"/>
    <property type="match status" value="1"/>
</dbReference>
<dbReference type="EMBL" id="CP075371">
    <property type="protein sequence ID" value="QVT77856.1"/>
    <property type="molecule type" value="Genomic_DNA"/>
</dbReference>
<dbReference type="InterPro" id="IPR042099">
    <property type="entry name" value="ANL_N_sf"/>
</dbReference>
<dbReference type="Proteomes" id="UP000679307">
    <property type="component" value="Chromosome"/>
</dbReference>
<dbReference type="RefSeq" id="WP_214057526.1">
    <property type="nucleotide sequence ID" value="NZ_BAAAHS010000040.1"/>
</dbReference>
<feature type="domain" description="AMP-binding enzyme C-terminal" evidence="6">
    <location>
        <begin position="467"/>
        <end position="544"/>
    </location>
</feature>
<dbReference type="InterPro" id="IPR051087">
    <property type="entry name" value="Mitochondrial_ACSM"/>
</dbReference>
<dbReference type="InterPro" id="IPR045851">
    <property type="entry name" value="AMP-bd_C_sf"/>
</dbReference>
<evidence type="ECO:0000256" key="3">
    <source>
        <dbReference type="ARBA" id="ARBA00022741"/>
    </source>
</evidence>
<keyword evidence="3" id="KW-0547">Nucleotide-binding</keyword>
<gene>
    <name evidence="7" type="primary">acsA_1</name>
    <name evidence="7" type="ORF">ENKNEFLB_00225</name>
</gene>
<evidence type="ECO:0000259" key="6">
    <source>
        <dbReference type="Pfam" id="PF13193"/>
    </source>
</evidence>
<comment type="similarity">
    <text evidence="1">Belongs to the ATP-dependent AMP-binding enzyme family.</text>
</comment>
<proteinExistence type="inferred from homology"/>
<keyword evidence="8" id="KW-1185">Reference proteome</keyword>
<organism evidence="7 8">
    <name type="scientific">Nocardioides aquaticus</name>
    <dbReference type="NCBI Taxonomy" id="160826"/>
    <lineage>
        <taxon>Bacteria</taxon>
        <taxon>Bacillati</taxon>
        <taxon>Actinomycetota</taxon>
        <taxon>Actinomycetes</taxon>
        <taxon>Propionibacteriales</taxon>
        <taxon>Nocardioidaceae</taxon>
        <taxon>Nocardioides</taxon>
    </lineage>
</organism>
<dbReference type="InterPro" id="IPR000873">
    <property type="entry name" value="AMP-dep_synth/lig_dom"/>
</dbReference>
<dbReference type="PROSITE" id="PS00455">
    <property type="entry name" value="AMP_BINDING"/>
    <property type="match status" value="1"/>
</dbReference>
<sequence length="581" mass="63238">MTTAPTTRPATQAYRAARDQLLALYGRHEQAVAEFRWPDLGPEFCWAVDWFDRVAEGNDRPALVILEQDGTRRELSYDQMRRTSNQLARWMQERGVRRGDAVIVMLGNQVELWQCMLAVMKLGAVVMPTATAAGPDDLRDRVARGGARHVVCNPADAPKLAGTADDLGRFCVGAADGWDDLTAVDGLDDADLPHPGTSPDDRLLLYFTSGTTSRPKLVEHTQVSYPVGHLTTMFWLGLRAGDVHLNISSPGWAKHAWSCFFAPWIAEATIFVHNYARFDAASLLTVLREEGVTTFCAPPTVWRMLIKADLSDGPGSLREVIGAGEPLNPEVIDQVQQRWGLTLRDGFGQTEMTAAVGNTPGSVVKPGSMGRPLPGVPVVLVDLLTGERLAGEGAEGELCLDLEGPTGRPLPLMTGYQGDPERDAEAMAGGVYHTGDIASLDADGYLTYVGRTDDVFKASDYKVSPFELESVLIEHPAVAEAAVVPAPDAVRLAVPKAYVVLAPGFEPTAETAVDILRHTRERLPAYLRIRRIEFAELPKTISGKIRRVELRAREEELAEAGTAREAGWGDDQFPELRGGAV</sequence>
<dbReference type="SUPFAM" id="SSF56801">
    <property type="entry name" value="Acetyl-CoA synthetase-like"/>
    <property type="match status" value="1"/>
</dbReference>
<keyword evidence="4" id="KW-0067">ATP-binding</keyword>
<dbReference type="InterPro" id="IPR020845">
    <property type="entry name" value="AMP-binding_CS"/>
</dbReference>
<evidence type="ECO:0000313" key="8">
    <source>
        <dbReference type="Proteomes" id="UP000679307"/>
    </source>
</evidence>
<name>A0ABX8EBV4_9ACTN</name>
<accession>A0ABX8EBV4</accession>
<evidence type="ECO:0000256" key="4">
    <source>
        <dbReference type="ARBA" id="ARBA00022840"/>
    </source>
</evidence>
<evidence type="ECO:0000256" key="1">
    <source>
        <dbReference type="ARBA" id="ARBA00006432"/>
    </source>
</evidence>
<dbReference type="PANTHER" id="PTHR43605">
    <property type="entry name" value="ACYL-COENZYME A SYNTHETASE"/>
    <property type="match status" value="1"/>
</dbReference>
<dbReference type="Pfam" id="PF00501">
    <property type="entry name" value="AMP-binding"/>
    <property type="match status" value="1"/>
</dbReference>
<keyword evidence="2 7" id="KW-0436">Ligase</keyword>
<evidence type="ECO:0000256" key="2">
    <source>
        <dbReference type="ARBA" id="ARBA00022598"/>
    </source>
</evidence>
<evidence type="ECO:0000313" key="7">
    <source>
        <dbReference type="EMBL" id="QVT77856.1"/>
    </source>
</evidence>
<reference evidence="7 8" key="1">
    <citation type="submission" date="2021-05" db="EMBL/GenBank/DDBJ databases">
        <title>Complete genome of Nocardioides aquaticus KCTC 9944T isolated from meromictic and hypersaline Ekho Lake, Antarctica.</title>
        <authorList>
            <person name="Hwang K."/>
            <person name="Kim K.M."/>
            <person name="Choe H."/>
        </authorList>
    </citation>
    <scope>NUCLEOTIDE SEQUENCE [LARGE SCALE GENOMIC DNA]</scope>
    <source>
        <strain evidence="7 8">KCTC 9944</strain>
    </source>
</reference>
<evidence type="ECO:0000259" key="5">
    <source>
        <dbReference type="Pfam" id="PF00501"/>
    </source>
</evidence>
<dbReference type="GO" id="GO:0003987">
    <property type="term" value="F:acetate-CoA ligase activity"/>
    <property type="evidence" value="ECO:0007669"/>
    <property type="project" value="UniProtKB-EC"/>
</dbReference>
<dbReference type="EC" id="6.2.1.1" evidence="7"/>
<dbReference type="Gene3D" id="3.30.300.30">
    <property type="match status" value="1"/>
</dbReference>
<dbReference type="Gene3D" id="3.40.50.12780">
    <property type="entry name" value="N-terminal domain of ligase-like"/>
    <property type="match status" value="1"/>
</dbReference>
<feature type="domain" description="AMP-dependent synthetase/ligase" evidence="5">
    <location>
        <begin position="53"/>
        <end position="401"/>
    </location>
</feature>
<protein>
    <submittedName>
        <fullName evidence="7">Acetyl-coenzyme A synthetase</fullName>
        <ecNumber evidence="7">6.2.1.1</ecNumber>
    </submittedName>
</protein>
<dbReference type="PANTHER" id="PTHR43605:SF10">
    <property type="entry name" value="ACYL-COA SYNTHETASE MEDIUM CHAIN FAMILY MEMBER 3"/>
    <property type="match status" value="1"/>
</dbReference>
<dbReference type="InterPro" id="IPR025110">
    <property type="entry name" value="AMP-bd_C"/>
</dbReference>